<keyword evidence="1" id="KW-0472">Membrane</keyword>
<accession>A0A0N7HY06</accession>
<keyword evidence="1" id="KW-1133">Transmembrane helix</keyword>
<evidence type="ECO:0000256" key="1">
    <source>
        <dbReference type="SAM" id="Phobius"/>
    </source>
</evidence>
<protein>
    <submittedName>
        <fullName evidence="2">Uncharacterized protein</fullName>
    </submittedName>
</protein>
<dbReference type="OrthoDB" id="933657at2"/>
<name>A0A0N7HY06_9FLAO</name>
<dbReference type="PATRIC" id="fig|1736674.3.peg.331"/>
<dbReference type="KEGG" id="ahz:APS56_01575"/>
<sequence>MAKKSKKTFKIIVGVIIFFTLPSLLLFGFVYFKYNETLPVGIQGEQADILAKNMLDALNFEVYNNTNYIEWTFKNRHHYKWQKNKNICSVYWKDYKVILTLNNLSQSKAYIHSFKTEGKKAAELIDTAIKYFNNDSFWLVAPYKIFDDGVQRALVKDENGNDALLITYTQGGSTPGDSYLWLLDKNNKPKSFKMWVSILPIGGLEATWNNWTTTESGAVLPTFHKMLFLGIEMNHIHTSK</sequence>
<organism evidence="2 3">
    <name type="scientific">Pseudalgibacter alginicilyticus</name>
    <dbReference type="NCBI Taxonomy" id="1736674"/>
    <lineage>
        <taxon>Bacteria</taxon>
        <taxon>Pseudomonadati</taxon>
        <taxon>Bacteroidota</taxon>
        <taxon>Flavobacteriia</taxon>
        <taxon>Flavobacteriales</taxon>
        <taxon>Flavobacteriaceae</taxon>
        <taxon>Pseudalgibacter</taxon>
    </lineage>
</organism>
<dbReference type="STRING" id="1736674.APS56_01575"/>
<evidence type="ECO:0000313" key="3">
    <source>
        <dbReference type="Proteomes" id="UP000057981"/>
    </source>
</evidence>
<evidence type="ECO:0000313" key="2">
    <source>
        <dbReference type="EMBL" id="ALJ03918.1"/>
    </source>
</evidence>
<reference evidence="2 3" key="1">
    <citation type="submission" date="2015-10" db="EMBL/GenBank/DDBJ databases">
        <authorList>
            <person name="Gilbert D.G."/>
        </authorList>
    </citation>
    <scope>NUCLEOTIDE SEQUENCE [LARGE SCALE GENOMIC DNA]</scope>
    <source>
        <strain evidence="3">HZ-22</strain>
    </source>
</reference>
<gene>
    <name evidence="2" type="ORF">APS56_01575</name>
</gene>
<proteinExistence type="predicted"/>
<keyword evidence="1" id="KW-0812">Transmembrane</keyword>
<feature type="transmembrane region" description="Helical" evidence="1">
    <location>
        <begin position="12"/>
        <end position="32"/>
    </location>
</feature>
<keyword evidence="3" id="KW-1185">Reference proteome</keyword>
<dbReference type="RefSeq" id="WP_054724128.1">
    <property type="nucleotide sequence ID" value="NZ_CP012898.1"/>
</dbReference>
<dbReference type="EMBL" id="CP012898">
    <property type="protein sequence ID" value="ALJ03918.1"/>
    <property type="molecule type" value="Genomic_DNA"/>
</dbReference>
<dbReference type="AlphaFoldDB" id="A0A0N7HY06"/>
<dbReference type="Proteomes" id="UP000057981">
    <property type="component" value="Chromosome"/>
</dbReference>